<evidence type="ECO:0000259" key="12">
    <source>
        <dbReference type="Pfam" id="PF06750"/>
    </source>
</evidence>
<evidence type="ECO:0000256" key="9">
    <source>
        <dbReference type="RuleBase" id="RU003794"/>
    </source>
</evidence>
<feature type="transmembrane region" description="Helical" evidence="10">
    <location>
        <begin position="154"/>
        <end position="171"/>
    </location>
</feature>
<evidence type="ECO:0000313" key="13">
    <source>
        <dbReference type="EMBL" id="MCM3715092.1"/>
    </source>
</evidence>
<dbReference type="PANTHER" id="PTHR30487">
    <property type="entry name" value="TYPE 4 PREPILIN-LIKE PROTEINS LEADER PEPTIDE-PROCESSING ENZYME"/>
    <property type="match status" value="1"/>
</dbReference>
<evidence type="ECO:0000256" key="2">
    <source>
        <dbReference type="ARBA" id="ARBA00005801"/>
    </source>
</evidence>
<dbReference type="InterPro" id="IPR014032">
    <property type="entry name" value="Peptidase_A24A_bac"/>
</dbReference>
<evidence type="ECO:0000256" key="1">
    <source>
        <dbReference type="ARBA" id="ARBA00004429"/>
    </source>
</evidence>
<feature type="domain" description="Prepilin type IV endopeptidase peptidase" evidence="11">
    <location>
        <begin position="107"/>
        <end position="211"/>
    </location>
</feature>
<protein>
    <recommendedName>
        <fullName evidence="9">Prepilin leader peptidase/N-methyltransferase</fullName>
        <ecNumber evidence="9">2.1.1.-</ecNumber>
        <ecNumber evidence="9">3.4.23.43</ecNumber>
    </recommendedName>
</protein>
<keyword evidence="5 9" id="KW-0812">Transmembrane</keyword>
<dbReference type="GO" id="GO:0008168">
    <property type="term" value="F:methyltransferase activity"/>
    <property type="evidence" value="ECO:0007669"/>
    <property type="project" value="UniProtKB-KW"/>
</dbReference>
<dbReference type="RefSeq" id="WP_251223856.1">
    <property type="nucleotide sequence ID" value="NZ_JAMBOL010000012.1"/>
</dbReference>
<keyword evidence="14" id="KW-1185">Reference proteome</keyword>
<reference evidence="13" key="1">
    <citation type="submission" date="2022-05" db="EMBL/GenBank/DDBJ databases">
        <title>Comparative Genomics of Spacecraft Associated Microbes.</title>
        <authorList>
            <person name="Tran M.T."/>
            <person name="Wright A."/>
            <person name="Seuylemezian A."/>
            <person name="Eisen J."/>
            <person name="Coil D."/>
        </authorList>
    </citation>
    <scope>NUCLEOTIDE SEQUENCE</scope>
    <source>
        <strain evidence="13">214.1.1</strain>
    </source>
</reference>
<evidence type="ECO:0000256" key="4">
    <source>
        <dbReference type="ARBA" id="ARBA00022519"/>
    </source>
</evidence>
<feature type="transmembrane region" description="Helical" evidence="10">
    <location>
        <begin position="103"/>
        <end position="123"/>
    </location>
</feature>
<gene>
    <name evidence="13" type="ORF">M3202_13470</name>
</gene>
<dbReference type="GO" id="GO:0004190">
    <property type="term" value="F:aspartic-type endopeptidase activity"/>
    <property type="evidence" value="ECO:0007669"/>
    <property type="project" value="UniProtKB-EC"/>
</dbReference>
<accession>A0A9X2DTA3</accession>
<dbReference type="EC" id="3.4.23.43" evidence="9"/>
<evidence type="ECO:0000259" key="11">
    <source>
        <dbReference type="Pfam" id="PF01478"/>
    </source>
</evidence>
<dbReference type="InterPro" id="IPR000045">
    <property type="entry name" value="Prepilin_IV_endopep_pep"/>
</dbReference>
<keyword evidence="9" id="KW-0489">Methyltransferase</keyword>
<dbReference type="GO" id="GO:0006465">
    <property type="term" value="P:signal peptide processing"/>
    <property type="evidence" value="ECO:0007669"/>
    <property type="project" value="TreeGrafter"/>
</dbReference>
<evidence type="ECO:0000256" key="8">
    <source>
        <dbReference type="RuleBase" id="RU003793"/>
    </source>
</evidence>
<dbReference type="InterPro" id="IPR010627">
    <property type="entry name" value="Prepilin_pept_A24_N"/>
</dbReference>
<evidence type="ECO:0000256" key="5">
    <source>
        <dbReference type="ARBA" id="ARBA00022692"/>
    </source>
</evidence>
<evidence type="ECO:0000256" key="10">
    <source>
        <dbReference type="SAM" id="Phobius"/>
    </source>
</evidence>
<keyword evidence="4" id="KW-0997">Cell inner membrane</keyword>
<feature type="transmembrane region" description="Helical" evidence="10">
    <location>
        <begin position="183"/>
        <end position="216"/>
    </location>
</feature>
<feature type="domain" description="Prepilin peptidase A24 N-terminal" evidence="12">
    <location>
        <begin position="14"/>
        <end position="95"/>
    </location>
</feature>
<keyword evidence="6 10" id="KW-1133">Transmembrane helix</keyword>
<dbReference type="InterPro" id="IPR050882">
    <property type="entry name" value="Prepilin_peptidase/N-MTase"/>
</dbReference>
<feature type="transmembrane region" description="Helical" evidence="10">
    <location>
        <begin position="130"/>
        <end position="148"/>
    </location>
</feature>
<feature type="transmembrane region" description="Helical" evidence="10">
    <location>
        <begin position="78"/>
        <end position="97"/>
    </location>
</feature>
<dbReference type="Pfam" id="PF01478">
    <property type="entry name" value="Peptidase_A24"/>
    <property type="match status" value="1"/>
</dbReference>
<evidence type="ECO:0000256" key="6">
    <source>
        <dbReference type="ARBA" id="ARBA00022989"/>
    </source>
</evidence>
<name>A0A9X2DTA3_9BACI</name>
<dbReference type="PROSITE" id="PS51257">
    <property type="entry name" value="PROKAR_LIPOPROTEIN"/>
    <property type="match status" value="1"/>
</dbReference>
<keyword evidence="9" id="KW-0645">Protease</keyword>
<dbReference type="Gene3D" id="1.20.120.1220">
    <property type="match status" value="1"/>
</dbReference>
<feature type="transmembrane region" description="Helical" evidence="10">
    <location>
        <begin position="7"/>
        <end position="30"/>
    </location>
</feature>
<proteinExistence type="inferred from homology"/>
<dbReference type="Pfam" id="PF06750">
    <property type="entry name" value="A24_N_bact"/>
    <property type="match status" value="1"/>
</dbReference>
<dbReference type="PRINTS" id="PR00864">
    <property type="entry name" value="PREPILNPTASE"/>
</dbReference>
<feature type="transmembrane region" description="Helical" evidence="10">
    <location>
        <begin position="228"/>
        <end position="251"/>
    </location>
</feature>
<dbReference type="GO" id="GO:0005886">
    <property type="term" value="C:plasma membrane"/>
    <property type="evidence" value="ECO:0007669"/>
    <property type="project" value="UniProtKB-SubCell"/>
</dbReference>
<dbReference type="GO" id="GO:0032259">
    <property type="term" value="P:methylation"/>
    <property type="evidence" value="ECO:0007669"/>
    <property type="project" value="UniProtKB-KW"/>
</dbReference>
<evidence type="ECO:0000256" key="7">
    <source>
        <dbReference type="ARBA" id="ARBA00023136"/>
    </source>
</evidence>
<dbReference type="EC" id="2.1.1.-" evidence="9"/>
<keyword evidence="9" id="KW-0378">Hydrolase</keyword>
<comment type="function">
    <text evidence="9">Plays an essential role in type IV pili and type II pseudopili formation by proteolytically removing the leader sequence from substrate proteins and subsequently monomethylating the alpha-amino group of the newly exposed N-terminal phenylalanine.</text>
</comment>
<keyword evidence="3" id="KW-1003">Cell membrane</keyword>
<evidence type="ECO:0000256" key="3">
    <source>
        <dbReference type="ARBA" id="ARBA00022475"/>
    </source>
</evidence>
<sequence length="255" mass="28191">MTEVERLVMLYLFLVGCIVGSFYNVVGLRLPVGESIVKPRSQCPVCGHRLSAWELVPLLSYMCLRGRCRVCRAVISPLYPAVELGTGLLFALSFYVYRWTGDTLLLLVLVSLLAIIFVSDVRYMLIPDRVLLFFTALILLLRLCFLPSEPWWDAFLGAIAGFALLYIIAIVSRGGMGGGDVKLFGVLGLILGWQHTLLAFFLSCLSGALLGGAALVIGKVERRKPVPFGPFIVLGAITAYFFGESLVEWYMRRIG</sequence>
<comment type="caution">
    <text evidence="13">The sequence shown here is derived from an EMBL/GenBank/DDBJ whole genome shotgun (WGS) entry which is preliminary data.</text>
</comment>
<dbReference type="Proteomes" id="UP001139179">
    <property type="component" value="Unassembled WGS sequence"/>
</dbReference>
<comment type="similarity">
    <text evidence="2 8">Belongs to the peptidase A24 family.</text>
</comment>
<dbReference type="AlphaFoldDB" id="A0A9X2DTA3"/>
<keyword evidence="7 10" id="KW-0472">Membrane</keyword>
<comment type="subcellular location">
    <subcellularLocation>
        <location evidence="1">Cell inner membrane</location>
        <topology evidence="1">Multi-pass membrane protein</topology>
    </subcellularLocation>
    <subcellularLocation>
        <location evidence="9">Cell membrane</location>
        <topology evidence="9">Multi-pass membrane protein</topology>
    </subcellularLocation>
</comment>
<keyword evidence="9" id="KW-0511">Multifunctional enzyme</keyword>
<dbReference type="PANTHER" id="PTHR30487:SF0">
    <property type="entry name" value="PREPILIN LEADER PEPTIDASE_N-METHYLTRANSFERASE-RELATED"/>
    <property type="match status" value="1"/>
</dbReference>
<keyword evidence="9" id="KW-0808">Transferase</keyword>
<organism evidence="13 14">
    <name type="scientific">Halalkalibacter oceani</name>
    <dbReference type="NCBI Taxonomy" id="1653776"/>
    <lineage>
        <taxon>Bacteria</taxon>
        <taxon>Bacillati</taxon>
        <taxon>Bacillota</taxon>
        <taxon>Bacilli</taxon>
        <taxon>Bacillales</taxon>
        <taxon>Bacillaceae</taxon>
        <taxon>Halalkalibacter</taxon>
    </lineage>
</organism>
<comment type="catalytic activity">
    <reaction evidence="9">
        <text>Typically cleaves a -Gly-|-Phe- bond to release an N-terminal, basic peptide of 5-8 residues from type IV prepilin, and then N-methylates the new N-terminal amino group, the methyl donor being S-adenosyl-L-methionine.</text>
        <dbReference type="EC" id="3.4.23.43"/>
    </reaction>
</comment>
<evidence type="ECO:0000313" key="14">
    <source>
        <dbReference type="Proteomes" id="UP001139179"/>
    </source>
</evidence>
<dbReference type="EMBL" id="JAMBOL010000012">
    <property type="protein sequence ID" value="MCM3715092.1"/>
    <property type="molecule type" value="Genomic_DNA"/>
</dbReference>